<feature type="compositionally biased region" description="Basic and acidic residues" evidence="1">
    <location>
        <begin position="135"/>
        <end position="146"/>
    </location>
</feature>
<gene>
    <name evidence="3" type="ORF">OCOJLMKI_0931</name>
</gene>
<organism evidence="3 4">
    <name type="scientific">Methylobacterium iners</name>
    <dbReference type="NCBI Taxonomy" id="418707"/>
    <lineage>
        <taxon>Bacteria</taxon>
        <taxon>Pseudomonadati</taxon>
        <taxon>Pseudomonadota</taxon>
        <taxon>Alphaproteobacteria</taxon>
        <taxon>Hyphomicrobiales</taxon>
        <taxon>Methylobacteriaceae</taxon>
        <taxon>Methylobacterium</taxon>
    </lineage>
</organism>
<dbReference type="InterPro" id="IPR011335">
    <property type="entry name" value="Restrct_endonuc-II-like"/>
</dbReference>
<dbReference type="EMBL" id="BPQP01000014">
    <property type="protein sequence ID" value="GJD93735.1"/>
    <property type="molecule type" value="Genomic_DNA"/>
</dbReference>
<dbReference type="PANTHER" id="PTHR38590">
    <property type="entry name" value="BLL0828 PROTEIN"/>
    <property type="match status" value="1"/>
</dbReference>
<keyword evidence="4" id="KW-1185">Reference proteome</keyword>
<dbReference type="Proteomes" id="UP001055125">
    <property type="component" value="Unassembled WGS sequence"/>
</dbReference>
<accession>A0ABQ4RW52</accession>
<feature type="domain" description="DUF559" evidence="2">
    <location>
        <begin position="11"/>
        <end position="112"/>
    </location>
</feature>
<reference evidence="3" key="2">
    <citation type="submission" date="2021-08" db="EMBL/GenBank/DDBJ databases">
        <authorList>
            <person name="Tani A."/>
            <person name="Ola A."/>
            <person name="Ogura Y."/>
            <person name="Katsura K."/>
            <person name="Hayashi T."/>
        </authorList>
    </citation>
    <scope>NUCLEOTIDE SEQUENCE</scope>
    <source>
        <strain evidence="3">DSM 19015</strain>
    </source>
</reference>
<dbReference type="CDD" id="cd01038">
    <property type="entry name" value="Endonuclease_DUF559"/>
    <property type="match status" value="1"/>
</dbReference>
<dbReference type="Gene3D" id="3.40.960.10">
    <property type="entry name" value="VSR Endonuclease"/>
    <property type="match status" value="1"/>
</dbReference>
<dbReference type="InterPro" id="IPR007569">
    <property type="entry name" value="DUF559"/>
</dbReference>
<name>A0ABQ4RW52_9HYPH</name>
<protein>
    <recommendedName>
        <fullName evidence="2">DUF559 domain-containing protein</fullName>
    </recommendedName>
</protein>
<evidence type="ECO:0000313" key="4">
    <source>
        <dbReference type="Proteomes" id="UP001055125"/>
    </source>
</evidence>
<evidence type="ECO:0000313" key="3">
    <source>
        <dbReference type="EMBL" id="GJD93735.1"/>
    </source>
</evidence>
<dbReference type="PANTHER" id="PTHR38590:SF1">
    <property type="entry name" value="BLL0828 PROTEIN"/>
    <property type="match status" value="1"/>
</dbReference>
<dbReference type="InterPro" id="IPR047216">
    <property type="entry name" value="Endonuclease_DUF559_bact"/>
</dbReference>
<dbReference type="SUPFAM" id="SSF52980">
    <property type="entry name" value="Restriction endonuclease-like"/>
    <property type="match status" value="1"/>
</dbReference>
<reference evidence="3" key="1">
    <citation type="journal article" date="2021" name="Front. Microbiol.">
        <title>Comprehensive Comparative Genomics and Phenotyping of Methylobacterium Species.</title>
        <authorList>
            <person name="Alessa O."/>
            <person name="Ogura Y."/>
            <person name="Fujitani Y."/>
            <person name="Takami H."/>
            <person name="Hayashi T."/>
            <person name="Sahin N."/>
            <person name="Tani A."/>
        </authorList>
    </citation>
    <scope>NUCLEOTIDE SEQUENCE</scope>
    <source>
        <strain evidence="3">DSM 19015</strain>
    </source>
</reference>
<sequence>MRLGDPERTGFRRHLRADQAEAERRLWGRLRNRRLAGFKSARQESVGPYVADFLCRSEKLIVEADGSQHAESSRDEARDAWLAARGYRILRFWNPEIMNNIDGVIETILAALPPSPRGRGEDAGPLVGAGVSPKGEGEGVASERADSVSPHPAAPPHPRSARPVPGKGDEALSPPAGRGNAHQ</sequence>
<dbReference type="RefSeq" id="WP_238242933.1">
    <property type="nucleotide sequence ID" value="NZ_BPQP01000014.1"/>
</dbReference>
<evidence type="ECO:0000256" key="1">
    <source>
        <dbReference type="SAM" id="MobiDB-lite"/>
    </source>
</evidence>
<feature type="region of interest" description="Disordered" evidence="1">
    <location>
        <begin position="116"/>
        <end position="183"/>
    </location>
</feature>
<dbReference type="Pfam" id="PF04480">
    <property type="entry name" value="DUF559"/>
    <property type="match status" value="1"/>
</dbReference>
<proteinExistence type="predicted"/>
<evidence type="ECO:0000259" key="2">
    <source>
        <dbReference type="Pfam" id="PF04480"/>
    </source>
</evidence>
<comment type="caution">
    <text evidence="3">The sequence shown here is derived from an EMBL/GenBank/DDBJ whole genome shotgun (WGS) entry which is preliminary data.</text>
</comment>